<dbReference type="RefSeq" id="WP_124152915.1">
    <property type="nucleotide sequence ID" value="NZ_RQIS01000016.1"/>
</dbReference>
<reference evidence="1 2" key="1">
    <citation type="submission" date="2018-11" db="EMBL/GenBank/DDBJ databases">
        <title>Paraburkholderia sp. DHOA04, isolated from soil.</title>
        <authorList>
            <person name="Gao Z.-H."/>
            <person name="Qiu L.-H."/>
            <person name="Fu J.-C."/>
        </authorList>
    </citation>
    <scope>NUCLEOTIDE SEQUENCE [LARGE SCALE GENOMIC DNA]</scope>
    <source>
        <strain evidence="1 2">DHOA04</strain>
    </source>
</reference>
<organism evidence="1 2">
    <name type="scientific">Paraburkholderia dinghuensis</name>
    <dbReference type="NCBI Taxonomy" id="2305225"/>
    <lineage>
        <taxon>Bacteria</taxon>
        <taxon>Pseudomonadati</taxon>
        <taxon>Pseudomonadota</taxon>
        <taxon>Betaproteobacteria</taxon>
        <taxon>Burkholderiales</taxon>
        <taxon>Burkholderiaceae</taxon>
        <taxon>Paraburkholderia</taxon>
    </lineage>
</organism>
<dbReference type="Proteomes" id="UP000272778">
    <property type="component" value="Unassembled WGS sequence"/>
</dbReference>
<dbReference type="EMBL" id="RQIS01000016">
    <property type="protein sequence ID" value="RQH03662.1"/>
    <property type="molecule type" value="Genomic_DNA"/>
</dbReference>
<sequence length="81" mass="8543">MTASVTPAAGVKHARCPRCGRTFDCGRNTEPFDCWCRTLPALPASQLDPRGRCLCPECLADAAAPATIEPGDATGNRGLVR</sequence>
<dbReference type="AlphaFoldDB" id="A0A3N6N432"/>
<evidence type="ECO:0000313" key="1">
    <source>
        <dbReference type="EMBL" id="RQH03662.1"/>
    </source>
</evidence>
<dbReference type="OrthoDB" id="331868at2"/>
<proteinExistence type="predicted"/>
<evidence type="ECO:0008006" key="3">
    <source>
        <dbReference type="Google" id="ProtNLM"/>
    </source>
</evidence>
<accession>A0A3N6N432</accession>
<name>A0A3N6N432_9BURK</name>
<protein>
    <recommendedName>
        <fullName evidence="3">Cysteine-rich CWC family protein</fullName>
    </recommendedName>
</protein>
<comment type="caution">
    <text evidence="1">The sequence shown here is derived from an EMBL/GenBank/DDBJ whole genome shotgun (WGS) entry which is preliminary data.</text>
</comment>
<gene>
    <name evidence="1" type="ORF">D1Y85_20525</name>
</gene>
<dbReference type="InterPro" id="IPR032720">
    <property type="entry name" value="Cys_rich_CWC"/>
</dbReference>
<evidence type="ECO:0000313" key="2">
    <source>
        <dbReference type="Proteomes" id="UP000272778"/>
    </source>
</evidence>
<dbReference type="Pfam" id="PF14375">
    <property type="entry name" value="Cys_rich_CWC"/>
    <property type="match status" value="1"/>
</dbReference>
<keyword evidence="2" id="KW-1185">Reference proteome</keyword>